<feature type="binding site" evidence="10">
    <location>
        <position position="288"/>
    </location>
    <ligand>
        <name>[4Fe-4S] cluster</name>
        <dbReference type="ChEBI" id="CHEBI:49883"/>
        <label>2</label>
    </ligand>
</feature>
<dbReference type="GO" id="GO:0005737">
    <property type="term" value="C:cytoplasm"/>
    <property type="evidence" value="ECO:0007669"/>
    <property type="project" value="UniProtKB-SubCell"/>
</dbReference>
<keyword evidence="13" id="KW-1185">Reference proteome</keyword>
<comment type="cofactor">
    <cofactor evidence="10">
        <name>[4Fe-4S] cluster</name>
        <dbReference type="ChEBI" id="CHEBI:49883"/>
    </cofactor>
    <text evidence="10">Binds 2 [4Fe-4S] clusters per monomer.</text>
</comment>
<gene>
    <name evidence="10 12" type="primary">queG</name>
    <name evidence="12" type="ORF">GTW51_07470</name>
</gene>
<dbReference type="Pfam" id="PF02985">
    <property type="entry name" value="HEAT"/>
    <property type="match status" value="1"/>
</dbReference>
<feature type="binding site" evidence="10">
    <location>
        <position position="238"/>
    </location>
    <ligand>
        <name>[4Fe-4S] cluster</name>
        <dbReference type="ChEBI" id="CHEBI:49883"/>
        <label>1</label>
    </ligand>
</feature>
<comment type="subcellular location">
    <subcellularLocation>
        <location evidence="10">Cytoplasm</location>
    </subcellularLocation>
</comment>
<evidence type="ECO:0000256" key="4">
    <source>
        <dbReference type="ARBA" id="ARBA00022723"/>
    </source>
</evidence>
<keyword evidence="7 10" id="KW-0560">Oxidoreductase</keyword>
<comment type="cofactor">
    <cofactor evidence="10">
        <name>cob(II)alamin</name>
        <dbReference type="ChEBI" id="CHEBI:16304"/>
    </cofactor>
</comment>
<feature type="binding site" evidence="10">
    <location>
        <position position="216"/>
    </location>
    <ligand>
        <name>cob(II)alamin</name>
        <dbReference type="ChEBI" id="CHEBI:16304"/>
    </ligand>
</feature>
<evidence type="ECO:0000256" key="3">
    <source>
        <dbReference type="ARBA" id="ARBA00022694"/>
    </source>
</evidence>
<dbReference type="PROSITE" id="PS50077">
    <property type="entry name" value="HEAT_REPEAT"/>
    <property type="match status" value="1"/>
</dbReference>
<keyword evidence="9 10" id="KW-0411">Iron-sulfur</keyword>
<dbReference type="HAMAP" id="MF_00916">
    <property type="entry name" value="QueG"/>
    <property type="match status" value="1"/>
</dbReference>
<feature type="binding site" evidence="10">
    <location>
        <position position="241"/>
    </location>
    <ligand>
        <name>[4Fe-4S] cluster</name>
        <dbReference type="ChEBI" id="CHEBI:49883"/>
        <label>1</label>
    </ligand>
</feature>
<feature type="domain" description="4Fe-4S ferredoxin-type" evidence="11">
    <location>
        <begin position="225"/>
        <end position="255"/>
    </location>
</feature>
<dbReference type="Proteomes" id="UP000476332">
    <property type="component" value="Unassembled WGS sequence"/>
</dbReference>
<comment type="caution">
    <text evidence="10">Lacks conserved residue(s) required for the propagation of feature annotation.</text>
</comment>
<dbReference type="InterPro" id="IPR013542">
    <property type="entry name" value="QueG_DUF1730"/>
</dbReference>
<feature type="binding site" evidence="10">
    <location>
        <position position="291"/>
    </location>
    <ligand>
        <name>[4Fe-4S] cluster</name>
        <dbReference type="ChEBI" id="CHEBI:49883"/>
        <label>2</label>
    </ligand>
</feature>
<dbReference type="GO" id="GO:0031419">
    <property type="term" value="F:cobalamin binding"/>
    <property type="evidence" value="ECO:0007669"/>
    <property type="project" value="UniProtKB-KW"/>
</dbReference>
<dbReference type="PANTHER" id="PTHR30002">
    <property type="entry name" value="EPOXYQUEUOSINE REDUCTASE"/>
    <property type="match status" value="1"/>
</dbReference>
<dbReference type="GO" id="GO:0051539">
    <property type="term" value="F:4 iron, 4 sulfur cluster binding"/>
    <property type="evidence" value="ECO:0007669"/>
    <property type="project" value="UniProtKB-KW"/>
</dbReference>
<name>A0A6L9MFG4_9HYPH</name>
<dbReference type="GO" id="GO:0046872">
    <property type="term" value="F:metal ion binding"/>
    <property type="evidence" value="ECO:0007669"/>
    <property type="project" value="UniProtKB-KW"/>
</dbReference>
<evidence type="ECO:0000256" key="1">
    <source>
        <dbReference type="ARBA" id="ARBA00022485"/>
    </source>
</evidence>
<comment type="similarity">
    <text evidence="10">Belongs to the QueG family.</text>
</comment>
<dbReference type="UniPathway" id="UPA00392"/>
<dbReference type="Gene3D" id="3.30.70.20">
    <property type="match status" value="1"/>
</dbReference>
<dbReference type="GO" id="GO:0008616">
    <property type="term" value="P:tRNA queuosine(34) biosynthetic process"/>
    <property type="evidence" value="ECO:0007669"/>
    <property type="project" value="UniProtKB-UniRule"/>
</dbReference>
<sequence length="422" mass="45981">MNNDKIQSSSRNRDYGFSQRAHRVANSAPPADVASSSLPASLAGKLRGFIEADARRLGFDAIGIAPAASEGVLTGERLDAFVEAGHHGSMDWLPETAGRRRSATALWPQVRSIIVLGMNYGPDEDPLAILSRLDRGAISVYARHRDYHELIKGRLKELAGRLLAQARQAGAGEHEVKVFVDTAPVMEKPMGEMAGLGWQGKHTNLVSREHGSWLFLGSIFTTLDLPPDAPGQDLCGSCRACQDVCPTNAFPVPYQLDARRCISYLTIETRNVVPREFRQAMGNRIYGCDDCLAVCPWNKFASTAREARLIARDDLRAPSLEHLLGLDDAAFRALFSGSPIKRIGRAKFVSNCLIAAGNSGLAALLPPVERLLGDPAPLVRAMAVWALGRLSPADALRRRPAALDREEDPLVRSEWHALGQKD</sequence>
<dbReference type="SUPFAM" id="SSF48371">
    <property type="entry name" value="ARM repeat"/>
    <property type="match status" value="1"/>
</dbReference>
<evidence type="ECO:0000256" key="8">
    <source>
        <dbReference type="ARBA" id="ARBA00023004"/>
    </source>
</evidence>
<comment type="catalytic activity">
    <reaction evidence="10">
        <text>epoxyqueuosine(34) in tRNA + AH2 = queuosine(34) in tRNA + A + H2O</text>
        <dbReference type="Rhea" id="RHEA:32159"/>
        <dbReference type="Rhea" id="RHEA-COMP:18571"/>
        <dbReference type="Rhea" id="RHEA-COMP:18582"/>
        <dbReference type="ChEBI" id="CHEBI:13193"/>
        <dbReference type="ChEBI" id="CHEBI:15377"/>
        <dbReference type="ChEBI" id="CHEBI:17499"/>
        <dbReference type="ChEBI" id="CHEBI:194431"/>
        <dbReference type="ChEBI" id="CHEBI:194443"/>
        <dbReference type="EC" id="1.17.99.6"/>
    </reaction>
</comment>
<keyword evidence="8 10" id="KW-0408">Iron</keyword>
<comment type="subunit">
    <text evidence="10">Monomer.</text>
</comment>
<dbReference type="Pfam" id="PF13484">
    <property type="entry name" value="Fer4_16"/>
    <property type="match status" value="1"/>
</dbReference>
<accession>A0A6L9MFG4</accession>
<dbReference type="InterPro" id="IPR016024">
    <property type="entry name" value="ARM-type_fold"/>
</dbReference>
<dbReference type="GO" id="GO:0052693">
    <property type="term" value="F:epoxyqueuosine reductase activity"/>
    <property type="evidence" value="ECO:0007669"/>
    <property type="project" value="UniProtKB-UniRule"/>
</dbReference>
<dbReference type="PROSITE" id="PS51379">
    <property type="entry name" value="4FE4S_FER_2"/>
    <property type="match status" value="1"/>
</dbReference>
<dbReference type="InterPro" id="IPR011989">
    <property type="entry name" value="ARM-like"/>
</dbReference>
<dbReference type="SUPFAM" id="SSF46548">
    <property type="entry name" value="alpha-helical ferredoxin"/>
    <property type="match status" value="1"/>
</dbReference>
<dbReference type="EMBL" id="JAAAMJ010000003">
    <property type="protein sequence ID" value="NDV86537.1"/>
    <property type="molecule type" value="Genomic_DNA"/>
</dbReference>
<dbReference type="InterPro" id="IPR017896">
    <property type="entry name" value="4Fe4S_Fe-S-bd"/>
</dbReference>
<feature type="active site" description="Proton donor" evidence="10">
    <location>
        <position position="181"/>
    </location>
</feature>
<evidence type="ECO:0000313" key="13">
    <source>
        <dbReference type="Proteomes" id="UP000476332"/>
    </source>
</evidence>
<feature type="binding site" evidence="10">
    <location>
        <position position="263"/>
    </location>
    <ligand>
        <name>cob(II)alamin</name>
        <dbReference type="ChEBI" id="CHEBI:16304"/>
    </ligand>
</feature>
<proteinExistence type="inferred from homology"/>
<feature type="binding site" evidence="10">
    <location>
        <position position="100"/>
    </location>
    <ligand>
        <name>cob(II)alamin</name>
        <dbReference type="ChEBI" id="CHEBI:16304"/>
    </ligand>
</feature>
<feature type="binding site" evidence="10">
    <location>
        <position position="181"/>
    </location>
    <ligand>
        <name>cob(II)alamin</name>
        <dbReference type="ChEBI" id="CHEBI:16304"/>
    </ligand>
</feature>
<evidence type="ECO:0000313" key="12">
    <source>
        <dbReference type="EMBL" id="NDV86537.1"/>
    </source>
</evidence>
<keyword evidence="1 10" id="KW-0004">4Fe-4S</keyword>
<feature type="binding site" evidence="10">
    <location>
        <position position="205"/>
    </location>
    <ligand>
        <name>cob(II)alamin</name>
        <dbReference type="ChEBI" id="CHEBI:16304"/>
    </ligand>
</feature>
<evidence type="ECO:0000256" key="9">
    <source>
        <dbReference type="ARBA" id="ARBA00023014"/>
    </source>
</evidence>
<dbReference type="InterPro" id="IPR021133">
    <property type="entry name" value="HEAT_type_2"/>
</dbReference>
<dbReference type="AlphaFoldDB" id="A0A6L9MFG4"/>
<keyword evidence="6 10" id="KW-0671">Queuosine biosynthesis</keyword>
<feature type="binding site" evidence="10">
    <location>
        <position position="261"/>
    </location>
    <ligand>
        <name>[4Fe-4S] cluster</name>
        <dbReference type="ChEBI" id="CHEBI:49883"/>
        <label>2</label>
    </ligand>
</feature>
<evidence type="ECO:0000256" key="10">
    <source>
        <dbReference type="HAMAP-Rule" id="MF_00916"/>
    </source>
</evidence>
<dbReference type="NCBIfam" id="TIGR00276">
    <property type="entry name" value="tRNA epoxyqueuosine(34) reductase QueG"/>
    <property type="match status" value="1"/>
</dbReference>
<comment type="caution">
    <text evidence="12">The sequence shown here is derived from an EMBL/GenBank/DDBJ whole genome shotgun (WGS) entry which is preliminary data.</text>
</comment>
<dbReference type="Gene3D" id="1.25.10.10">
    <property type="entry name" value="Leucine-rich Repeat Variant"/>
    <property type="match status" value="1"/>
</dbReference>
<dbReference type="InterPro" id="IPR000357">
    <property type="entry name" value="HEAT"/>
</dbReference>
<feature type="binding site" evidence="10">
    <location>
        <begin position="288"/>
        <end position="289"/>
    </location>
    <ligand>
        <name>cob(II)alamin</name>
        <dbReference type="ChEBI" id="CHEBI:16304"/>
    </ligand>
</feature>
<feature type="binding site" evidence="10">
    <location>
        <position position="235"/>
    </location>
    <ligand>
        <name>[4Fe-4S] cluster</name>
        <dbReference type="ChEBI" id="CHEBI:49883"/>
        <label>1</label>
    </ligand>
</feature>
<organism evidence="12 13">
    <name type="scientific">Aurantimonas aggregata</name>
    <dbReference type="NCBI Taxonomy" id="2047720"/>
    <lineage>
        <taxon>Bacteria</taxon>
        <taxon>Pseudomonadati</taxon>
        <taxon>Pseudomonadota</taxon>
        <taxon>Alphaproteobacteria</taxon>
        <taxon>Hyphomicrobiales</taxon>
        <taxon>Aurantimonadaceae</taxon>
        <taxon>Aurantimonas</taxon>
    </lineage>
</organism>
<evidence type="ECO:0000259" key="11">
    <source>
        <dbReference type="PROSITE" id="PS51379"/>
    </source>
</evidence>
<dbReference type="PROSITE" id="PS00198">
    <property type="entry name" value="4FE4S_FER_1"/>
    <property type="match status" value="1"/>
</dbReference>
<keyword evidence="2 10" id="KW-0963">Cytoplasm</keyword>
<keyword evidence="10" id="KW-0846">Cobalamin</keyword>
<dbReference type="InterPro" id="IPR017900">
    <property type="entry name" value="4Fe4S_Fe_S_CS"/>
</dbReference>
<keyword evidence="5" id="KW-0677">Repeat</keyword>
<keyword evidence="4 10" id="KW-0479">Metal-binding</keyword>
<keyword evidence="3 10" id="KW-0819">tRNA processing</keyword>
<keyword evidence="10" id="KW-0170">Cobalt</keyword>
<feature type="binding site" evidence="10">
    <location>
        <position position="295"/>
    </location>
    <ligand>
        <name>[4Fe-4S] cluster</name>
        <dbReference type="ChEBI" id="CHEBI:49883"/>
        <label>1</label>
    </ligand>
</feature>
<dbReference type="Pfam" id="PF08331">
    <property type="entry name" value="QueG_DUF1730"/>
    <property type="match status" value="1"/>
</dbReference>
<protein>
    <recommendedName>
        <fullName evidence="10">Epoxyqueuosine reductase</fullName>
        <ecNumber evidence="10">1.17.99.6</ecNumber>
    </recommendedName>
    <alternativeName>
        <fullName evidence="10">Queuosine biosynthesis protein QueG</fullName>
    </alternativeName>
</protein>
<feature type="binding site" evidence="10">
    <location>
        <position position="245"/>
    </location>
    <ligand>
        <name>[4Fe-4S] cluster</name>
        <dbReference type="ChEBI" id="CHEBI:49883"/>
        <label>2</label>
    </ligand>
</feature>
<evidence type="ECO:0000256" key="7">
    <source>
        <dbReference type="ARBA" id="ARBA00023002"/>
    </source>
</evidence>
<comment type="function">
    <text evidence="10">Catalyzes the conversion of epoxyqueuosine (oQ) to queuosine (Q), which is a hypermodified base found in the wobble positions of tRNA(Asp), tRNA(Asn), tRNA(His) and tRNA(Tyr).</text>
</comment>
<evidence type="ECO:0000256" key="5">
    <source>
        <dbReference type="ARBA" id="ARBA00022737"/>
    </source>
</evidence>
<evidence type="ECO:0000256" key="6">
    <source>
        <dbReference type="ARBA" id="ARBA00022785"/>
    </source>
</evidence>
<dbReference type="InterPro" id="IPR004453">
    <property type="entry name" value="QueG"/>
</dbReference>
<comment type="pathway">
    <text evidence="10">tRNA modification; tRNA-queuosine biosynthesis.</text>
</comment>
<reference evidence="12 13" key="1">
    <citation type="submission" date="2020-01" db="EMBL/GenBank/DDBJ databases">
        <title>Genomes of bacteria type strains.</title>
        <authorList>
            <person name="Chen J."/>
            <person name="Zhu S."/>
            <person name="Chen J."/>
        </authorList>
    </citation>
    <scope>NUCLEOTIDE SEQUENCE [LARGE SCALE GENOMIC DNA]</scope>
    <source>
        <strain evidence="12 13">KCTC 52919</strain>
    </source>
</reference>
<evidence type="ECO:0000256" key="2">
    <source>
        <dbReference type="ARBA" id="ARBA00022490"/>
    </source>
</evidence>
<dbReference type="EC" id="1.17.99.6" evidence="10"/>
<dbReference type="PANTHER" id="PTHR30002:SF4">
    <property type="entry name" value="EPOXYQUEUOSINE REDUCTASE"/>
    <property type="match status" value="1"/>
</dbReference>